<dbReference type="VEuPathDB" id="FungiDB:BO80DRAFT_383146"/>
<gene>
    <name evidence="1" type="ORF">BO80DRAFT_383146</name>
</gene>
<evidence type="ECO:0000313" key="1">
    <source>
        <dbReference type="EMBL" id="RAL00464.1"/>
    </source>
</evidence>
<dbReference type="AlphaFoldDB" id="A0A395H2L6"/>
<protein>
    <recommendedName>
        <fullName evidence="3">Fungal-type protein kinase domain-containing protein</fullName>
    </recommendedName>
</protein>
<accession>A0A395H2L6</accession>
<dbReference type="RefSeq" id="XP_025574791.1">
    <property type="nucleotide sequence ID" value="XM_025716913.1"/>
</dbReference>
<proteinExistence type="predicted"/>
<evidence type="ECO:0008006" key="3">
    <source>
        <dbReference type="Google" id="ProtNLM"/>
    </source>
</evidence>
<dbReference type="OrthoDB" id="4486482at2759"/>
<dbReference type="GeneID" id="37221778"/>
<evidence type="ECO:0000313" key="2">
    <source>
        <dbReference type="Proteomes" id="UP000249402"/>
    </source>
</evidence>
<name>A0A395H2L6_9EURO</name>
<dbReference type="Proteomes" id="UP000249402">
    <property type="component" value="Unassembled WGS sequence"/>
</dbReference>
<organism evidence="1 2">
    <name type="scientific">Aspergillus ibericus CBS 121593</name>
    <dbReference type="NCBI Taxonomy" id="1448316"/>
    <lineage>
        <taxon>Eukaryota</taxon>
        <taxon>Fungi</taxon>
        <taxon>Dikarya</taxon>
        <taxon>Ascomycota</taxon>
        <taxon>Pezizomycotina</taxon>
        <taxon>Eurotiomycetes</taxon>
        <taxon>Eurotiomycetidae</taxon>
        <taxon>Eurotiales</taxon>
        <taxon>Aspergillaceae</taxon>
        <taxon>Aspergillus</taxon>
        <taxon>Aspergillus subgen. Circumdati</taxon>
    </lineage>
</organism>
<sequence length="302" mass="34564">MSVIINSEIVEYDRLIPRTIEPEVEDQEVEALIPWVFHNASTSTEDCILDWPRQESDFRDFFSYFCSYAAELEEQSRGGVASVLRAREVIILPRRSWKAPQRDRSRHLIRSQSTMLKLLMSTIYLIIEDGIEQCPKVSFHKAKARQTYVIDGQRYATQIEGAITVDVKDTPVPILSFPGWYERQTWSEYLEETLSVMLGQLASNLSAKDRSAGRKDEEVFVVGFHGLYLHIAHGHFRADTISRVHAKGCSDHEVFDLKFTRGHNLSLKEDWVEAVRALARLLRFLLSGSAKVGAIEAYLQKS</sequence>
<reference evidence="1 2" key="1">
    <citation type="submission" date="2018-02" db="EMBL/GenBank/DDBJ databases">
        <title>The genomes of Aspergillus section Nigri reveals drivers in fungal speciation.</title>
        <authorList>
            <consortium name="DOE Joint Genome Institute"/>
            <person name="Vesth T.C."/>
            <person name="Nybo J."/>
            <person name="Theobald S."/>
            <person name="Brandl J."/>
            <person name="Frisvad J.C."/>
            <person name="Nielsen K.F."/>
            <person name="Lyhne E.K."/>
            <person name="Kogle M.E."/>
            <person name="Kuo A."/>
            <person name="Riley R."/>
            <person name="Clum A."/>
            <person name="Nolan M."/>
            <person name="Lipzen A."/>
            <person name="Salamov A."/>
            <person name="Henrissat B."/>
            <person name="Wiebenga A."/>
            <person name="De vries R.P."/>
            <person name="Grigoriev I.V."/>
            <person name="Mortensen U.H."/>
            <person name="Andersen M.R."/>
            <person name="Baker S.E."/>
        </authorList>
    </citation>
    <scope>NUCLEOTIDE SEQUENCE [LARGE SCALE GENOMIC DNA]</scope>
    <source>
        <strain evidence="1 2">CBS 121593</strain>
    </source>
</reference>
<keyword evidence="2" id="KW-1185">Reference proteome</keyword>
<dbReference type="EMBL" id="KZ824440">
    <property type="protein sequence ID" value="RAL00464.1"/>
    <property type="molecule type" value="Genomic_DNA"/>
</dbReference>